<proteinExistence type="predicted"/>
<evidence type="ECO:0000256" key="2">
    <source>
        <dbReference type="SAM" id="Phobius"/>
    </source>
</evidence>
<dbReference type="EMBL" id="EU730896">
    <property type="protein sequence ID" value="ACF22708.1"/>
    <property type="molecule type" value="Genomic_DNA"/>
</dbReference>
<dbReference type="PANTHER" id="PTHR34591:SF13">
    <property type="entry name" value="OS03G0669900 PROTEIN"/>
    <property type="match status" value="1"/>
</dbReference>
<organism evidence="3">
    <name type="scientific">Brachypodium distachyon</name>
    <name type="common">Purple false brome</name>
    <name type="synonym">Trachynia distachya</name>
    <dbReference type="NCBI Taxonomy" id="15368"/>
    <lineage>
        <taxon>Eukaryota</taxon>
        <taxon>Viridiplantae</taxon>
        <taxon>Streptophyta</taxon>
        <taxon>Embryophyta</taxon>
        <taxon>Tracheophyta</taxon>
        <taxon>Spermatophyta</taxon>
        <taxon>Magnoliopsida</taxon>
        <taxon>Liliopsida</taxon>
        <taxon>Poales</taxon>
        <taxon>Poaceae</taxon>
        <taxon>BOP clade</taxon>
        <taxon>Pooideae</taxon>
        <taxon>Stipodae</taxon>
        <taxon>Brachypodieae</taxon>
        <taxon>Brachypodium</taxon>
    </lineage>
</organism>
<evidence type="ECO:0000256" key="1">
    <source>
        <dbReference type="SAM" id="MobiDB-lite"/>
    </source>
</evidence>
<accession>C3SA74</accession>
<keyword evidence="2" id="KW-0812">Transmembrane</keyword>
<dbReference type="AlphaFoldDB" id="C3SA74"/>
<reference evidence="3" key="1">
    <citation type="journal article" date="2009" name="Plant Mol. Biol.">
        <title>Structural characterization of Brachypodium genome and its syntenic relationship with rice and wheat.</title>
        <authorList>
            <person name="Huo N."/>
            <person name="Vogel J.P."/>
            <person name="Lazo G.R."/>
            <person name="You F.M."/>
            <person name="Ma Y."/>
            <person name="McMahon S."/>
            <person name="Dvorak J."/>
            <person name="Anderson O.D."/>
            <person name="Luo M.C."/>
            <person name="Gu Y.Q."/>
        </authorList>
    </citation>
    <scope>NUCLEOTIDE SEQUENCE</scope>
</reference>
<feature type="transmembrane region" description="Helical" evidence="2">
    <location>
        <begin position="492"/>
        <end position="515"/>
    </location>
</feature>
<sequence>MARYASLAWSSKGAAGGREPRWRATSACAASSEDRPAGRPAILALRLTEGVGSGTRTGSSTSAKDLELVDVGVEAFLVDGVLPDALLGEEDEEVFGEVGGDTHLIQGDDKLPAEGIGHVSQLSARLVLADVDEDGVGVEGVLGDHHLLGDRHDAVVVIRAPLEVPTAGHQNGGKGKAGRDAVGWATGREAGDRIWGGGARQQRQGVGDELPFFLLLVAGVSPVEARGGPGDGGKAGEVFMIPCLKRYYSELDPFVDEKSEWPPSLCKMHVFSSRSGCWQETSFVREGDAAGTVGEMQVDRDDRFTTAAYFRGALYVHCKSDFVMRISLTTNTYHVIKPPMVKWKLTHKKCLKSSLKSILASDHPMHGPWILEEINYNLFLSSHFPKDNKKAIVEKEFEWNSDNDDVHYKDVVEDCYLEDKKKSMVEGNVEVNSNSDNALDNGFWVKERYEGQHLFFAGIWDININKTLKCFYPRQNADSNTGSKRRARSGGFAWWAPSYSFLPLLLASTTTLVSVQCKIKV</sequence>
<feature type="region of interest" description="Disordered" evidence="1">
    <location>
        <begin position="1"/>
        <end position="21"/>
    </location>
</feature>
<dbReference type="ExpressionAtlas" id="C3SA74">
    <property type="expression patterns" value="baseline and differential"/>
</dbReference>
<evidence type="ECO:0000313" key="3">
    <source>
        <dbReference type="EMBL" id="ACF22708.1"/>
    </source>
</evidence>
<keyword evidence="2" id="KW-0472">Membrane</keyword>
<keyword evidence="2" id="KW-1133">Transmembrane helix</keyword>
<name>C3SA74_BRADI</name>
<dbReference type="PANTHER" id="PTHR34591">
    <property type="entry name" value="OS03G0653100 PROTEIN-RELATED"/>
    <property type="match status" value="1"/>
</dbReference>
<protein>
    <submittedName>
        <fullName evidence="3">F-box domain containing protein</fullName>
    </submittedName>
</protein>